<dbReference type="PANTHER" id="PTHR45138:SF9">
    <property type="entry name" value="DIGUANYLATE CYCLASE DGCM-RELATED"/>
    <property type="match status" value="1"/>
</dbReference>
<dbReference type="GO" id="GO:0052621">
    <property type="term" value="F:diguanylate cyclase activity"/>
    <property type="evidence" value="ECO:0007669"/>
    <property type="project" value="TreeGrafter"/>
</dbReference>
<keyword evidence="1" id="KW-0472">Membrane</keyword>
<evidence type="ECO:0000259" key="3">
    <source>
        <dbReference type="PROSITE" id="PS50887"/>
    </source>
</evidence>
<keyword evidence="1" id="KW-1133">Transmembrane helix</keyword>
<accession>A0A0P6X6R0</accession>
<proteinExistence type="predicted"/>
<comment type="caution">
    <text evidence="4">The sequence shown here is derived from an EMBL/GenBank/DDBJ whole genome shotgun (WGS) entry which is preliminary data.</text>
</comment>
<dbReference type="CDD" id="cd01949">
    <property type="entry name" value="GGDEF"/>
    <property type="match status" value="1"/>
</dbReference>
<dbReference type="InterPro" id="IPR031621">
    <property type="entry name" value="HisKA_7TM"/>
</dbReference>
<feature type="domain" description="GGDEF" evidence="3">
    <location>
        <begin position="375"/>
        <end position="510"/>
    </location>
</feature>
<keyword evidence="1" id="KW-0812">Transmembrane</keyword>
<dbReference type="STRING" id="1134406.ADN00_11585"/>
<dbReference type="SUPFAM" id="SSF55073">
    <property type="entry name" value="Nucleotide cyclase"/>
    <property type="match status" value="1"/>
</dbReference>
<feature type="domain" description="PAS" evidence="2">
    <location>
        <begin position="236"/>
        <end position="273"/>
    </location>
</feature>
<dbReference type="PROSITE" id="PS50887">
    <property type="entry name" value="GGDEF"/>
    <property type="match status" value="1"/>
</dbReference>
<dbReference type="Proteomes" id="UP000050417">
    <property type="component" value="Unassembled WGS sequence"/>
</dbReference>
<dbReference type="Gene3D" id="3.30.450.20">
    <property type="entry name" value="PAS domain"/>
    <property type="match status" value="1"/>
</dbReference>
<dbReference type="AlphaFoldDB" id="A0A0P6X6R0"/>
<sequence length="524" mass="58224">MFVVPILLNSMLVIFLMALSWTHRKKRLAQAFLAVLACLLVWSLAHLLEVFSNTLSNTLFWENVRISGSFLLSFFWLAFVGIYTGHETLVKKYSRYLILYPLILIALMWSDSSHHLFRHLPGMVRPVYGFAVLNNSYTSFFYLAFSPFTAVMYLASLGLLAESFRKSRGKVRSQLVLLTAAMIVPLLAELMFLLGTTPVPQISFTSQSLMLASILLGRAVFQFDLFQSVLLARDVVLETLQDGVIVIDRYNQLLDINPAAMMMLGLAANQTSGLLAGEALKAIPNHAELLAEQEICCSETHIGQLFLEVNVVPVRDSSQAITARIFTLHDITERVLLFEQIKQLASYDALTGVLNRSVLFEKADDIVSAARGGGAAFSLIMLDIDQFKRINDLFGHQTGDRALKAVVDLCTSQLRAGDLVGRYGGEEFVVVLPDTNLHEAQQISERLRQAIEQSPLDTYKGYYQITSSFGVACSDLFGEEASLEKMICAADQALYEAKGKGANQVVVVDQQRVTFEGLYERVAA</sequence>
<evidence type="ECO:0000313" key="5">
    <source>
        <dbReference type="Proteomes" id="UP000050417"/>
    </source>
</evidence>
<dbReference type="NCBIfam" id="TIGR00229">
    <property type="entry name" value="sensory_box"/>
    <property type="match status" value="1"/>
</dbReference>
<dbReference type="PROSITE" id="PS50112">
    <property type="entry name" value="PAS"/>
    <property type="match status" value="1"/>
</dbReference>
<dbReference type="InterPro" id="IPR000014">
    <property type="entry name" value="PAS"/>
</dbReference>
<feature type="transmembrane region" description="Helical" evidence="1">
    <location>
        <begin position="137"/>
        <end position="161"/>
    </location>
</feature>
<organism evidence="4 5">
    <name type="scientific">Ornatilinea apprima</name>
    <dbReference type="NCBI Taxonomy" id="1134406"/>
    <lineage>
        <taxon>Bacteria</taxon>
        <taxon>Bacillati</taxon>
        <taxon>Chloroflexota</taxon>
        <taxon>Anaerolineae</taxon>
        <taxon>Anaerolineales</taxon>
        <taxon>Anaerolineaceae</taxon>
        <taxon>Ornatilinea</taxon>
    </lineage>
</organism>
<dbReference type="InterPro" id="IPR000160">
    <property type="entry name" value="GGDEF_dom"/>
</dbReference>
<dbReference type="NCBIfam" id="TIGR00254">
    <property type="entry name" value="GGDEF"/>
    <property type="match status" value="1"/>
</dbReference>
<feature type="transmembrane region" description="Helical" evidence="1">
    <location>
        <begin position="97"/>
        <end position="117"/>
    </location>
</feature>
<dbReference type="SUPFAM" id="SSF55785">
    <property type="entry name" value="PYP-like sensor domain (PAS domain)"/>
    <property type="match status" value="1"/>
</dbReference>
<dbReference type="InterPro" id="IPR035965">
    <property type="entry name" value="PAS-like_dom_sf"/>
</dbReference>
<dbReference type="GO" id="GO:0006355">
    <property type="term" value="P:regulation of DNA-templated transcription"/>
    <property type="evidence" value="ECO:0007669"/>
    <property type="project" value="InterPro"/>
</dbReference>
<dbReference type="FunFam" id="3.30.70.270:FF:000001">
    <property type="entry name" value="Diguanylate cyclase domain protein"/>
    <property type="match status" value="1"/>
</dbReference>
<dbReference type="InterPro" id="IPR043128">
    <property type="entry name" value="Rev_trsase/Diguanyl_cyclase"/>
</dbReference>
<feature type="transmembrane region" description="Helical" evidence="1">
    <location>
        <begin position="173"/>
        <end position="195"/>
    </location>
</feature>
<feature type="transmembrane region" description="Helical" evidence="1">
    <location>
        <begin position="6"/>
        <end position="22"/>
    </location>
</feature>
<dbReference type="PANTHER" id="PTHR45138">
    <property type="entry name" value="REGULATORY COMPONENTS OF SENSORY TRANSDUCTION SYSTEM"/>
    <property type="match status" value="1"/>
</dbReference>
<dbReference type="Pfam" id="PF16927">
    <property type="entry name" value="HisKA_7TM"/>
    <property type="match status" value="1"/>
</dbReference>
<dbReference type="EMBL" id="LGCL01000026">
    <property type="protein sequence ID" value="KPL75999.1"/>
    <property type="molecule type" value="Genomic_DNA"/>
</dbReference>
<evidence type="ECO:0000259" key="2">
    <source>
        <dbReference type="PROSITE" id="PS50112"/>
    </source>
</evidence>
<dbReference type="InterPro" id="IPR013767">
    <property type="entry name" value="PAS_fold"/>
</dbReference>
<dbReference type="Pfam" id="PF00990">
    <property type="entry name" value="GGDEF"/>
    <property type="match status" value="1"/>
</dbReference>
<evidence type="ECO:0000313" key="4">
    <source>
        <dbReference type="EMBL" id="KPL75999.1"/>
    </source>
</evidence>
<keyword evidence="5" id="KW-1185">Reference proteome</keyword>
<dbReference type="Gene3D" id="3.30.70.270">
    <property type="match status" value="1"/>
</dbReference>
<dbReference type="InterPro" id="IPR029787">
    <property type="entry name" value="Nucleotide_cyclase"/>
</dbReference>
<dbReference type="InterPro" id="IPR050469">
    <property type="entry name" value="Diguanylate_Cyclase"/>
</dbReference>
<evidence type="ECO:0000256" key="1">
    <source>
        <dbReference type="SAM" id="Phobius"/>
    </source>
</evidence>
<gene>
    <name evidence="4" type="ORF">ADN00_11585</name>
</gene>
<reference evidence="4 5" key="1">
    <citation type="submission" date="2015-07" db="EMBL/GenBank/DDBJ databases">
        <title>Genome sequence of Ornatilinea apprima DSM 23815.</title>
        <authorList>
            <person name="Hemp J."/>
            <person name="Ward L.M."/>
            <person name="Pace L.A."/>
            <person name="Fischer W.W."/>
        </authorList>
    </citation>
    <scope>NUCLEOTIDE SEQUENCE [LARGE SCALE GENOMIC DNA]</scope>
    <source>
        <strain evidence="4 5">P3M-1</strain>
    </source>
</reference>
<feature type="transmembrane region" description="Helical" evidence="1">
    <location>
        <begin position="68"/>
        <end position="85"/>
    </location>
</feature>
<protein>
    <recommendedName>
        <fullName evidence="6">GGDEF domain-containing protein</fullName>
    </recommendedName>
</protein>
<dbReference type="PATRIC" id="fig|1134406.4.peg.3792"/>
<evidence type="ECO:0008006" key="6">
    <source>
        <dbReference type="Google" id="ProtNLM"/>
    </source>
</evidence>
<dbReference type="Pfam" id="PF00989">
    <property type="entry name" value="PAS"/>
    <property type="match status" value="1"/>
</dbReference>
<name>A0A0P6X6R0_9CHLR</name>
<dbReference type="SMART" id="SM00267">
    <property type="entry name" value="GGDEF"/>
    <property type="match status" value="1"/>
</dbReference>
<feature type="transmembrane region" description="Helical" evidence="1">
    <location>
        <begin position="29"/>
        <end position="48"/>
    </location>
</feature>